<keyword evidence="2" id="KW-1185">Reference proteome</keyword>
<proteinExistence type="predicted"/>
<gene>
    <name evidence="1" type="ORF">PENTCL1PPCAC_17490</name>
</gene>
<organism evidence="1 2">
    <name type="scientific">Pristionchus entomophagus</name>
    <dbReference type="NCBI Taxonomy" id="358040"/>
    <lineage>
        <taxon>Eukaryota</taxon>
        <taxon>Metazoa</taxon>
        <taxon>Ecdysozoa</taxon>
        <taxon>Nematoda</taxon>
        <taxon>Chromadorea</taxon>
        <taxon>Rhabditida</taxon>
        <taxon>Rhabditina</taxon>
        <taxon>Diplogasteromorpha</taxon>
        <taxon>Diplogasteroidea</taxon>
        <taxon>Neodiplogasteridae</taxon>
        <taxon>Pristionchus</taxon>
    </lineage>
</organism>
<dbReference type="EMBL" id="BTSX01000004">
    <property type="protein sequence ID" value="GMS95315.1"/>
    <property type="molecule type" value="Genomic_DNA"/>
</dbReference>
<comment type="caution">
    <text evidence="1">The sequence shown here is derived from an EMBL/GenBank/DDBJ whole genome shotgun (WGS) entry which is preliminary data.</text>
</comment>
<name>A0AAV5TLK1_9BILA</name>
<dbReference type="AlphaFoldDB" id="A0AAV5TLK1"/>
<evidence type="ECO:0008006" key="3">
    <source>
        <dbReference type="Google" id="ProtNLM"/>
    </source>
</evidence>
<evidence type="ECO:0000313" key="1">
    <source>
        <dbReference type="EMBL" id="GMS95315.1"/>
    </source>
</evidence>
<protein>
    <recommendedName>
        <fullName evidence="3">PH domain-containing protein</fullName>
    </recommendedName>
</protein>
<dbReference type="Proteomes" id="UP001432027">
    <property type="component" value="Unassembled WGS sequence"/>
</dbReference>
<accession>A0AAV5TLK1</accession>
<reference evidence="1" key="1">
    <citation type="submission" date="2023-10" db="EMBL/GenBank/DDBJ databases">
        <title>Genome assembly of Pristionchus species.</title>
        <authorList>
            <person name="Yoshida K."/>
            <person name="Sommer R.J."/>
        </authorList>
    </citation>
    <scope>NUCLEOTIDE SEQUENCE</scope>
    <source>
        <strain evidence="1">RS0144</strain>
    </source>
</reference>
<sequence length="140" mass="16218">MFCTVSDPSSSSSSLSVAYNESMEAEVDVRENGRWNKRHVALYRQYRLSDSSFVIRRKKGGLIEKEYALDSLCGIMIESKEGDRFPLLITFPRDLIRIRFHKANSIQSWKRFMERICGDCTVISSLTLEHTPFIRPFTTL</sequence>
<feature type="non-terminal residue" evidence="1">
    <location>
        <position position="140"/>
    </location>
</feature>
<evidence type="ECO:0000313" key="2">
    <source>
        <dbReference type="Proteomes" id="UP001432027"/>
    </source>
</evidence>